<dbReference type="AlphaFoldDB" id="A0A110B234"/>
<organism evidence="1 2">
    <name type="scientific">Mucilaginibacter gotjawali</name>
    <dbReference type="NCBI Taxonomy" id="1550579"/>
    <lineage>
        <taxon>Bacteria</taxon>
        <taxon>Pseudomonadati</taxon>
        <taxon>Bacteroidota</taxon>
        <taxon>Sphingobacteriia</taxon>
        <taxon>Sphingobacteriales</taxon>
        <taxon>Sphingobacteriaceae</taxon>
        <taxon>Mucilaginibacter</taxon>
    </lineage>
</organism>
<reference evidence="1 2" key="1">
    <citation type="submission" date="2015-12" db="EMBL/GenBank/DDBJ databases">
        <title>Genome sequence of Mucilaginibacter gotjawali.</title>
        <authorList>
            <person name="Lee J.S."/>
            <person name="Lee K.C."/>
            <person name="Kim K.K."/>
            <person name="Lee B.W."/>
        </authorList>
    </citation>
    <scope>NUCLEOTIDE SEQUENCE [LARGE SCALE GENOMIC DNA]</scope>
    <source>
        <strain evidence="1 2">SA3-7</strain>
    </source>
</reference>
<protein>
    <submittedName>
        <fullName evidence="1">Uncharacterized protein</fullName>
    </submittedName>
</protein>
<evidence type="ECO:0000313" key="2">
    <source>
        <dbReference type="Proteomes" id="UP000218263"/>
    </source>
</evidence>
<keyword evidence="2" id="KW-1185">Reference proteome</keyword>
<dbReference type="RefSeq" id="WP_157750464.1">
    <property type="nucleotide sequence ID" value="NZ_AP017313.1"/>
</dbReference>
<gene>
    <name evidence="1" type="ORF">MgSA37_01223</name>
</gene>
<evidence type="ECO:0000313" key="1">
    <source>
        <dbReference type="EMBL" id="BAU53056.1"/>
    </source>
</evidence>
<dbReference type="EMBL" id="AP017313">
    <property type="protein sequence ID" value="BAU53056.1"/>
    <property type="molecule type" value="Genomic_DNA"/>
</dbReference>
<dbReference type="OrthoDB" id="1339093at2"/>
<name>A0A110B234_9SPHI</name>
<accession>A0A110B234</accession>
<sequence length="98" mass="11676">MDLQVNLKKILKKGAISSEQEFQKASIIDRRMRLLVKEFPELSSDREQLRALLKAYEDKHWVGQEITDKKSWKVIWLSILQSRNAFFWIKEKTPSNQN</sequence>
<dbReference type="KEGG" id="mgot:MgSA37_01223"/>
<dbReference type="Proteomes" id="UP000218263">
    <property type="component" value="Chromosome"/>
</dbReference>
<proteinExistence type="predicted"/>